<feature type="domain" description="Methyltransferase putative zinc binding" evidence="1">
    <location>
        <begin position="23"/>
        <end position="84"/>
    </location>
</feature>
<dbReference type="AlphaFoldDB" id="A0A9X2BVU0"/>
<dbReference type="Gene3D" id="6.20.50.110">
    <property type="entry name" value="Methyltransferase, zinc-binding domain"/>
    <property type="match status" value="1"/>
</dbReference>
<organism evidence="3 4">
    <name type="scientific">Roseomonas acroporae</name>
    <dbReference type="NCBI Taxonomy" id="2937791"/>
    <lineage>
        <taxon>Bacteria</taxon>
        <taxon>Pseudomonadati</taxon>
        <taxon>Pseudomonadota</taxon>
        <taxon>Alphaproteobacteria</taxon>
        <taxon>Acetobacterales</taxon>
        <taxon>Roseomonadaceae</taxon>
        <taxon>Roseomonas</taxon>
    </lineage>
</organism>
<gene>
    <name evidence="3" type="ORF">M0638_08155</name>
</gene>
<dbReference type="EMBL" id="JALPRX010000029">
    <property type="protein sequence ID" value="MCK8784349.1"/>
    <property type="molecule type" value="Genomic_DNA"/>
</dbReference>
<feature type="domain" description="C-methyltransferase" evidence="2">
    <location>
        <begin position="263"/>
        <end position="422"/>
    </location>
</feature>
<accession>A0A9X2BVU0</accession>
<dbReference type="GO" id="GO:0008168">
    <property type="term" value="F:methyltransferase activity"/>
    <property type="evidence" value="ECO:0007669"/>
    <property type="project" value="UniProtKB-KW"/>
</dbReference>
<sequence length="427" mass="47134">MFISDVPVALQESSPAATSACRCRLCGSTLSETFANLGMSPLANSFIDPRRADRMEPFYPLHAFVCSRCWLVQLGEFESPQAIFGDYLYFSSFSDSWLRHAEAYAAHMIGRLGLDGGATVVEIASNDGYLLQYFQRAGVQVLGVDPAANVARVAVDKGIPTEVAFFGAETASRLRARGVSPRLMTANNVLAHVPDMHDFLEGFRVLLAPDGVVTFEFPHLLRLMQENQFDTIYHEHFSYLSLLAVERALGEHGLTVFDIQELPTHGGSLRVFARHAEAAAPAVTPAVEAMRRLELEFGLRDIRTYRAFASRTVAIKCDLLEFLVNARRQNRSVAAYGAPAKGNTLLNYCGVGPELISFTVDRSPHKQGLLLPGTRIPILSPEAITERKPDILLILPWNLCDEIVQQMGVIRDWGGEFAVPIPTIRTL</sequence>
<evidence type="ECO:0000313" key="3">
    <source>
        <dbReference type="EMBL" id="MCK8784349.1"/>
    </source>
</evidence>
<keyword evidence="4" id="KW-1185">Reference proteome</keyword>
<dbReference type="PANTHER" id="PTHR43861:SF5">
    <property type="entry name" value="BLL5978 PROTEIN"/>
    <property type="match status" value="1"/>
</dbReference>
<protein>
    <submittedName>
        <fullName evidence="3">Class I SAM-dependent methyltransferase</fullName>
    </submittedName>
</protein>
<name>A0A9X2BVU0_9PROT</name>
<evidence type="ECO:0000259" key="2">
    <source>
        <dbReference type="Pfam" id="PF08484"/>
    </source>
</evidence>
<dbReference type="GO" id="GO:0032259">
    <property type="term" value="P:methylation"/>
    <property type="evidence" value="ECO:0007669"/>
    <property type="project" value="UniProtKB-KW"/>
</dbReference>
<dbReference type="Pfam" id="PF08421">
    <property type="entry name" value="Methyltransf_13"/>
    <property type="match status" value="1"/>
</dbReference>
<dbReference type="Gene3D" id="6.10.250.3100">
    <property type="match status" value="1"/>
</dbReference>
<dbReference type="RefSeq" id="WP_248666473.1">
    <property type="nucleotide sequence ID" value="NZ_JALPRX010000029.1"/>
</dbReference>
<evidence type="ECO:0000259" key="1">
    <source>
        <dbReference type="Pfam" id="PF08421"/>
    </source>
</evidence>
<keyword evidence="3" id="KW-0489">Methyltransferase</keyword>
<dbReference type="Gene3D" id="3.40.50.150">
    <property type="entry name" value="Vaccinia Virus protein VP39"/>
    <property type="match status" value="1"/>
</dbReference>
<dbReference type="InterPro" id="IPR038576">
    <property type="entry name" value="Methyltransf_Zn-bd_dom_put_sf"/>
</dbReference>
<dbReference type="Pfam" id="PF08484">
    <property type="entry name" value="Methyltransf_14"/>
    <property type="match status" value="1"/>
</dbReference>
<reference evidence="3" key="1">
    <citation type="submission" date="2022-04" db="EMBL/GenBank/DDBJ databases">
        <title>Roseomonas acroporae sp. nov., isolated from coral Acropora digitifera.</title>
        <authorList>
            <person name="Sun H."/>
        </authorList>
    </citation>
    <scope>NUCLEOTIDE SEQUENCE</scope>
    <source>
        <strain evidence="3">NAR14</strain>
    </source>
</reference>
<dbReference type="SUPFAM" id="SSF53335">
    <property type="entry name" value="S-adenosyl-L-methionine-dependent methyltransferases"/>
    <property type="match status" value="1"/>
</dbReference>
<keyword evidence="3" id="KW-0808">Transferase</keyword>
<dbReference type="Proteomes" id="UP001139516">
    <property type="component" value="Unassembled WGS sequence"/>
</dbReference>
<dbReference type="InterPro" id="IPR013630">
    <property type="entry name" value="Methyltransf_Zn-bd_dom_put"/>
</dbReference>
<dbReference type="InterPro" id="IPR013691">
    <property type="entry name" value="MeTrfase_14"/>
</dbReference>
<evidence type="ECO:0000313" key="4">
    <source>
        <dbReference type="Proteomes" id="UP001139516"/>
    </source>
</evidence>
<dbReference type="PANTHER" id="PTHR43861">
    <property type="entry name" value="TRANS-ACONITATE 2-METHYLTRANSFERASE-RELATED"/>
    <property type="match status" value="1"/>
</dbReference>
<dbReference type="InterPro" id="IPR029063">
    <property type="entry name" value="SAM-dependent_MTases_sf"/>
</dbReference>
<dbReference type="Gene3D" id="3.40.50.720">
    <property type="entry name" value="NAD(P)-binding Rossmann-like Domain"/>
    <property type="match status" value="1"/>
</dbReference>
<comment type="caution">
    <text evidence="3">The sequence shown here is derived from an EMBL/GenBank/DDBJ whole genome shotgun (WGS) entry which is preliminary data.</text>
</comment>
<proteinExistence type="predicted"/>
<dbReference type="Pfam" id="PF13489">
    <property type="entry name" value="Methyltransf_23"/>
    <property type="match status" value="1"/>
</dbReference>